<keyword evidence="1" id="KW-0472">Membrane</keyword>
<sequence length="64" mass="6415">MLNLNLNQLHTELQRKKFGGMGPGMSMGAAMGVGVGALGGLAIAKGLDAPRGDDDGDKKGCGSE</sequence>
<gene>
    <name evidence="2" type="ORF">EPI10_026092</name>
</gene>
<dbReference type="OrthoDB" id="1915999at2759"/>
<keyword evidence="1" id="KW-1133">Transmembrane helix</keyword>
<evidence type="ECO:0000313" key="3">
    <source>
        <dbReference type="Proteomes" id="UP000325315"/>
    </source>
</evidence>
<protein>
    <submittedName>
        <fullName evidence="2">Far upstream element-binding protein 1-like</fullName>
    </submittedName>
</protein>
<evidence type="ECO:0000313" key="2">
    <source>
        <dbReference type="EMBL" id="KAA3475979.1"/>
    </source>
</evidence>
<keyword evidence="3" id="KW-1185">Reference proteome</keyword>
<accession>A0A5B6W252</accession>
<dbReference type="Proteomes" id="UP000325315">
    <property type="component" value="Unassembled WGS sequence"/>
</dbReference>
<reference evidence="3" key="1">
    <citation type="journal article" date="2019" name="Plant Biotechnol. J.">
        <title>Genome sequencing of the Australian wild diploid species Gossypium australe highlights disease resistance and delayed gland morphogenesis.</title>
        <authorList>
            <person name="Cai Y."/>
            <person name="Cai X."/>
            <person name="Wang Q."/>
            <person name="Wang P."/>
            <person name="Zhang Y."/>
            <person name="Cai C."/>
            <person name="Xu Y."/>
            <person name="Wang K."/>
            <person name="Zhou Z."/>
            <person name="Wang C."/>
            <person name="Geng S."/>
            <person name="Li B."/>
            <person name="Dong Q."/>
            <person name="Hou Y."/>
            <person name="Wang H."/>
            <person name="Ai P."/>
            <person name="Liu Z."/>
            <person name="Yi F."/>
            <person name="Sun M."/>
            <person name="An G."/>
            <person name="Cheng J."/>
            <person name="Zhang Y."/>
            <person name="Shi Q."/>
            <person name="Xie Y."/>
            <person name="Shi X."/>
            <person name="Chang Y."/>
            <person name="Huang F."/>
            <person name="Chen Y."/>
            <person name="Hong S."/>
            <person name="Mi L."/>
            <person name="Sun Q."/>
            <person name="Zhang L."/>
            <person name="Zhou B."/>
            <person name="Peng R."/>
            <person name="Zhang X."/>
            <person name="Liu F."/>
        </authorList>
    </citation>
    <scope>NUCLEOTIDE SEQUENCE [LARGE SCALE GENOMIC DNA]</scope>
    <source>
        <strain evidence="3">cv. PA1801</strain>
    </source>
</reference>
<dbReference type="AlphaFoldDB" id="A0A5B6W252"/>
<proteinExistence type="predicted"/>
<comment type="caution">
    <text evidence="2">The sequence shown here is derived from an EMBL/GenBank/DDBJ whole genome shotgun (WGS) entry which is preliminary data.</text>
</comment>
<evidence type="ECO:0000256" key="1">
    <source>
        <dbReference type="SAM" id="Phobius"/>
    </source>
</evidence>
<keyword evidence="1" id="KW-0812">Transmembrane</keyword>
<organism evidence="2 3">
    <name type="scientific">Gossypium australe</name>
    <dbReference type="NCBI Taxonomy" id="47621"/>
    <lineage>
        <taxon>Eukaryota</taxon>
        <taxon>Viridiplantae</taxon>
        <taxon>Streptophyta</taxon>
        <taxon>Embryophyta</taxon>
        <taxon>Tracheophyta</taxon>
        <taxon>Spermatophyta</taxon>
        <taxon>Magnoliopsida</taxon>
        <taxon>eudicotyledons</taxon>
        <taxon>Gunneridae</taxon>
        <taxon>Pentapetalae</taxon>
        <taxon>rosids</taxon>
        <taxon>malvids</taxon>
        <taxon>Malvales</taxon>
        <taxon>Malvaceae</taxon>
        <taxon>Malvoideae</taxon>
        <taxon>Gossypium</taxon>
    </lineage>
</organism>
<dbReference type="EMBL" id="SMMG02000005">
    <property type="protein sequence ID" value="KAA3475979.1"/>
    <property type="molecule type" value="Genomic_DNA"/>
</dbReference>
<name>A0A5B6W252_9ROSI</name>
<feature type="transmembrane region" description="Helical" evidence="1">
    <location>
        <begin position="20"/>
        <end position="44"/>
    </location>
</feature>